<dbReference type="STRING" id="4155.A0A022PST0"/>
<evidence type="ECO:0000313" key="4">
    <source>
        <dbReference type="EMBL" id="EYU17878.1"/>
    </source>
</evidence>
<dbReference type="PANTHER" id="PTHR31692">
    <property type="entry name" value="EXPANSIN-B3"/>
    <property type="match status" value="1"/>
</dbReference>
<dbReference type="SUPFAM" id="SSF50685">
    <property type="entry name" value="Barwin-like endoglucanases"/>
    <property type="match status" value="1"/>
</dbReference>
<protein>
    <recommendedName>
        <fullName evidence="6">Expansin-like B1</fullName>
    </recommendedName>
</protein>
<keyword evidence="5" id="KW-1185">Reference proteome</keyword>
<dbReference type="PROSITE" id="PS50842">
    <property type="entry name" value="EXPANSIN_EG45"/>
    <property type="match status" value="1"/>
</dbReference>
<evidence type="ECO:0000259" key="3">
    <source>
        <dbReference type="PROSITE" id="PS50843"/>
    </source>
</evidence>
<feature type="domain" description="Expansin-like CBD" evidence="3">
    <location>
        <begin position="143"/>
        <end position="232"/>
    </location>
</feature>
<dbReference type="AlphaFoldDB" id="A0A022PST0"/>
<dbReference type="PANTHER" id="PTHR31692:SF2">
    <property type="entry name" value="EXPANSIN-LIKE B1"/>
    <property type="match status" value="1"/>
</dbReference>
<dbReference type="SUPFAM" id="SSF49590">
    <property type="entry name" value="PHL pollen allergen"/>
    <property type="match status" value="1"/>
</dbReference>
<proteinExistence type="inferred from homology"/>
<dbReference type="Proteomes" id="UP000030748">
    <property type="component" value="Unassembled WGS sequence"/>
</dbReference>
<sequence length="236" mass="26127">ASLAQGDNDGYICSRATYYGSPDCIGNPSCGYGEYGRTVYNGEVSGVSRLYKNGSGCGACYQVRCKIPTHCSEEGTKIVVTDYGEGHETDFILSARAYSNLALPNLAPQLLAYGVIDVEYKRVPCTYASNLVIKVHHHSHFPTYFAILPIYQAGTYDITDVQLWLEYCKEWRGMRRVYGTVWDMENPPIGMPINMRFQLVSGGAANANAEVKWLQIANVIPTDWKAGVAYDTGFQL</sequence>
<reference evidence="4 5" key="1">
    <citation type="journal article" date="2013" name="Proc. Natl. Acad. Sci. U.S.A.">
        <title>Fine-scale variation in meiotic recombination in Mimulus inferred from population shotgun sequencing.</title>
        <authorList>
            <person name="Hellsten U."/>
            <person name="Wright K.M."/>
            <person name="Jenkins J."/>
            <person name="Shu S."/>
            <person name="Yuan Y."/>
            <person name="Wessler S.R."/>
            <person name="Schmutz J."/>
            <person name="Willis J.H."/>
            <person name="Rokhsar D.S."/>
        </authorList>
    </citation>
    <scope>NUCLEOTIDE SEQUENCE [LARGE SCALE GENOMIC DNA]</scope>
    <source>
        <strain evidence="5">cv. DUN x IM62</strain>
    </source>
</reference>
<dbReference type="InterPro" id="IPR007112">
    <property type="entry name" value="Expansin/allergen_DPBB_dom"/>
</dbReference>
<comment type="similarity">
    <text evidence="1">Belongs to the expansin family.</text>
</comment>
<evidence type="ECO:0000259" key="2">
    <source>
        <dbReference type="PROSITE" id="PS50842"/>
    </source>
</evidence>
<dbReference type="GO" id="GO:0009653">
    <property type="term" value="P:anatomical structure morphogenesis"/>
    <property type="evidence" value="ECO:0007669"/>
    <property type="project" value="UniProtKB-ARBA"/>
</dbReference>
<dbReference type="PROSITE" id="PS50843">
    <property type="entry name" value="EXPANSIN_CBD"/>
    <property type="match status" value="1"/>
</dbReference>
<feature type="domain" description="Expansin-like EG45" evidence="2">
    <location>
        <begin position="27"/>
        <end position="130"/>
    </location>
</feature>
<dbReference type="InterPro" id="IPR007118">
    <property type="entry name" value="Expan_Lol_pI"/>
</dbReference>
<evidence type="ECO:0000313" key="5">
    <source>
        <dbReference type="Proteomes" id="UP000030748"/>
    </source>
</evidence>
<dbReference type="PRINTS" id="PR01225">
    <property type="entry name" value="EXPANSNFAMLY"/>
</dbReference>
<organism evidence="4 5">
    <name type="scientific">Erythranthe guttata</name>
    <name type="common">Yellow monkey flower</name>
    <name type="synonym">Mimulus guttatus</name>
    <dbReference type="NCBI Taxonomy" id="4155"/>
    <lineage>
        <taxon>Eukaryota</taxon>
        <taxon>Viridiplantae</taxon>
        <taxon>Streptophyta</taxon>
        <taxon>Embryophyta</taxon>
        <taxon>Tracheophyta</taxon>
        <taxon>Spermatophyta</taxon>
        <taxon>Magnoliopsida</taxon>
        <taxon>eudicotyledons</taxon>
        <taxon>Gunneridae</taxon>
        <taxon>Pentapetalae</taxon>
        <taxon>asterids</taxon>
        <taxon>lamiids</taxon>
        <taxon>Lamiales</taxon>
        <taxon>Phrymaceae</taxon>
        <taxon>Erythranthe</taxon>
    </lineage>
</organism>
<name>A0A022PST0_ERYGU</name>
<dbReference type="eggNOG" id="ENOG502QTU4">
    <property type="taxonomic scope" value="Eukaryota"/>
</dbReference>
<dbReference type="Gene3D" id="2.60.40.760">
    <property type="entry name" value="Expansin, cellulose-binding-like domain"/>
    <property type="match status" value="1"/>
</dbReference>
<dbReference type="InterPro" id="IPR036908">
    <property type="entry name" value="RlpA-like_sf"/>
</dbReference>
<dbReference type="Pfam" id="PF01357">
    <property type="entry name" value="Expansin_C"/>
    <property type="match status" value="1"/>
</dbReference>
<dbReference type="InterPro" id="IPR009009">
    <property type="entry name" value="RlpA-like_DPBB"/>
</dbReference>
<evidence type="ECO:0008006" key="6">
    <source>
        <dbReference type="Google" id="ProtNLM"/>
    </source>
</evidence>
<feature type="non-terminal residue" evidence="4">
    <location>
        <position position="1"/>
    </location>
</feature>
<dbReference type="GO" id="GO:0005576">
    <property type="term" value="C:extracellular region"/>
    <property type="evidence" value="ECO:0007669"/>
    <property type="project" value="InterPro"/>
</dbReference>
<evidence type="ECO:0000256" key="1">
    <source>
        <dbReference type="RuleBase" id="RU003460"/>
    </source>
</evidence>
<dbReference type="Pfam" id="PF03330">
    <property type="entry name" value="DPBB_1"/>
    <property type="match status" value="1"/>
</dbReference>
<dbReference type="InterPro" id="IPR036749">
    <property type="entry name" value="Expansin_CBD_sf"/>
</dbReference>
<dbReference type="Gene3D" id="2.40.40.10">
    <property type="entry name" value="RlpA-like domain"/>
    <property type="match status" value="1"/>
</dbReference>
<gene>
    <name evidence="4" type="ORF">MIMGU_mgv1a026243mg</name>
</gene>
<dbReference type="InterPro" id="IPR007117">
    <property type="entry name" value="Expansin_CBD"/>
</dbReference>
<dbReference type="EMBL" id="KI632352">
    <property type="protein sequence ID" value="EYU17878.1"/>
    <property type="molecule type" value="Genomic_DNA"/>
</dbReference>
<accession>A0A022PST0</accession>